<accession>A0A161X041</accession>
<keyword evidence="2" id="KW-1185">Reference proteome</keyword>
<proteinExistence type="predicted"/>
<sequence>MKWIDKMRVDCRTVSEHPIKRQQRLLELSFGSSSSSLTEEEIKSLKDLIACKC</sequence>
<dbReference type="RefSeq" id="WP_161486960.1">
    <property type="nucleotide sequence ID" value="NZ_FQXL01000061.1"/>
</dbReference>
<comment type="caution">
    <text evidence="1">The sequence shown here is derived from an EMBL/GenBank/DDBJ whole genome shotgun (WGS) entry which is preliminary data.</text>
</comment>
<evidence type="ECO:0000313" key="2">
    <source>
        <dbReference type="Proteomes" id="UP000076603"/>
    </source>
</evidence>
<reference evidence="1 2" key="1">
    <citation type="submission" date="2016-04" db="EMBL/GenBank/DDBJ databases">
        <title>Genome sequence of Clostridium magnum DSM 2767.</title>
        <authorList>
            <person name="Poehlein A."/>
            <person name="Uhlig R."/>
            <person name="Fischer R."/>
            <person name="Bahl H."/>
            <person name="Daniel R."/>
        </authorList>
    </citation>
    <scope>NUCLEOTIDE SEQUENCE [LARGE SCALE GENOMIC DNA]</scope>
    <source>
        <strain evidence="1 2">DSM 2767</strain>
    </source>
</reference>
<dbReference type="Proteomes" id="UP000076603">
    <property type="component" value="Unassembled WGS sequence"/>
</dbReference>
<protein>
    <submittedName>
        <fullName evidence="1">Uncharacterized protein</fullName>
    </submittedName>
</protein>
<evidence type="ECO:0000313" key="1">
    <source>
        <dbReference type="EMBL" id="KZL92788.1"/>
    </source>
</evidence>
<dbReference type="EMBL" id="LWAE01000002">
    <property type="protein sequence ID" value="KZL92788.1"/>
    <property type="molecule type" value="Genomic_DNA"/>
</dbReference>
<dbReference type="PATRIC" id="fig|1121326.3.peg.2608"/>
<gene>
    <name evidence="1" type="ORF">CLMAG_26020</name>
</gene>
<dbReference type="AlphaFoldDB" id="A0A161X041"/>
<name>A0A161X041_9CLOT</name>
<organism evidence="1 2">
    <name type="scientific">Clostridium magnum DSM 2767</name>
    <dbReference type="NCBI Taxonomy" id="1121326"/>
    <lineage>
        <taxon>Bacteria</taxon>
        <taxon>Bacillati</taxon>
        <taxon>Bacillota</taxon>
        <taxon>Clostridia</taxon>
        <taxon>Eubacteriales</taxon>
        <taxon>Clostridiaceae</taxon>
        <taxon>Clostridium</taxon>
    </lineage>
</organism>